<dbReference type="InterPro" id="IPR012368">
    <property type="entry name" value="OxRdtase_Mopterin-bd_su_IorB"/>
</dbReference>
<dbReference type="PANTHER" id="PTHR47495:SF1">
    <property type="entry name" value="BLL3820 PROTEIN"/>
    <property type="match status" value="1"/>
</dbReference>
<dbReference type="SUPFAM" id="SSF54665">
    <property type="entry name" value="CO dehydrogenase molybdoprotein N-domain-like"/>
    <property type="match status" value="1"/>
</dbReference>
<dbReference type="SUPFAM" id="SSF56003">
    <property type="entry name" value="Molybdenum cofactor-binding domain"/>
    <property type="match status" value="2"/>
</dbReference>
<dbReference type="GO" id="GO:0016491">
    <property type="term" value="F:oxidoreductase activity"/>
    <property type="evidence" value="ECO:0007669"/>
    <property type="project" value="InterPro"/>
</dbReference>
<dbReference type="InterPro" id="IPR008274">
    <property type="entry name" value="AldOxase/xan_DH_MoCoBD1"/>
</dbReference>
<protein>
    <submittedName>
        <fullName evidence="3">Xanthine dehydrogenase family protein molybdopterin-binding subunit</fullName>
    </submittedName>
</protein>
<dbReference type="AlphaFoldDB" id="A0A553WGT2"/>
<sequence length="758" mass="80701">MTDGPDDEKGISRRKILIGGGVGVGLLVSWALWPRRYLPNMRAAKGEHLFGPWLKIAEDGKIIVGIPQSESGQGVYTALAQIVAGELGADWRSVAVQPVPPSPLFANKLLAREWAPAFLPEKAGLEAEQGPVATVVNELATREMFVATGGSTSIRQFERPCREAGATARVLLCQAAAARWDTEWEQCQVDKGFVTFGKKRLAFADLVAEAAELEPPSPIPLNPSARNRLSGRDAPRLDLASKVDGSATFAGDIRLPDMLFASVRGGPAGKTTLKSLNSKAAFKIRGVVNIVKTENWVASVATNWWAANRALDAMAPVFVTEGRMADSIKMADALANAIANGPGTRMVRLGDVEATMAEGSATRVFNADYNVAAAVHAPIETRSATAEYRDGRLQMWLASQAPNQAKIAAAQAIGIDADDVTLYPVIAGGSFDRNFDNIIAAQVAVIAKEVGRPVQLVWSRAEDFIRDHVRTPALGRLSASLDQDGTLAGMTVRVAAASSMRELANRLDGESPAEARANAAGEFDSLALEGAVPPYAIANLTVDHFPVDLPIMTGPWRSLAHSYNCFFIESFIDELAQKAGIEPLSFRMQMLVNQTRLARCLTGVASMAGWDGGISGSSKGLACHSMRGSHIAIVASARTNETGVRVERISAMVDCGRLINPDLARQQIEGGIVFGLAQALGASTEFEKGLPTVRRLREIDLPVLADIPEIVVEFIRSDEDPGGVSELGVPAVAPAVANALFSAAGVRLRELPLLSRGL</sequence>
<feature type="transmembrane region" description="Helical" evidence="1">
    <location>
        <begin position="16"/>
        <end position="33"/>
    </location>
</feature>
<dbReference type="EMBL" id="VKKU01000001">
    <property type="protein sequence ID" value="TSB03909.1"/>
    <property type="molecule type" value="Genomic_DNA"/>
</dbReference>
<dbReference type="InterPro" id="IPR046867">
    <property type="entry name" value="AldOxase/xan_DH_MoCoBD2"/>
</dbReference>
<dbReference type="InterPro" id="IPR000674">
    <property type="entry name" value="Ald_Oxase/Xan_DH_a/b"/>
</dbReference>
<dbReference type="Gene3D" id="3.90.1170.50">
    <property type="entry name" value="Aldehyde oxidase/xanthine dehydrogenase, a/b hammerhead"/>
    <property type="match status" value="1"/>
</dbReference>
<dbReference type="InterPro" id="IPR036856">
    <property type="entry name" value="Ald_Oxase/Xan_DH_a/b_sf"/>
</dbReference>
<dbReference type="Gene3D" id="3.30.365.10">
    <property type="entry name" value="Aldehyde oxidase/xanthine dehydrogenase, molybdopterin binding domain"/>
    <property type="match status" value="4"/>
</dbReference>
<evidence type="ECO:0000313" key="4">
    <source>
        <dbReference type="Proteomes" id="UP000320160"/>
    </source>
</evidence>
<keyword evidence="1" id="KW-0472">Membrane</keyword>
<dbReference type="SMART" id="SM01008">
    <property type="entry name" value="Ald_Xan_dh_C"/>
    <property type="match status" value="1"/>
</dbReference>
<name>A0A553WGT2_9SPHN</name>
<dbReference type="InterPro" id="IPR037165">
    <property type="entry name" value="AldOxase/xan_DH_Mopterin-bd_sf"/>
</dbReference>
<keyword evidence="1" id="KW-0812">Transmembrane</keyword>
<feature type="domain" description="Aldehyde oxidase/xanthine dehydrogenase a/b hammerhead" evidence="2">
    <location>
        <begin position="244"/>
        <end position="322"/>
    </location>
</feature>
<proteinExistence type="predicted"/>
<dbReference type="Pfam" id="PF02738">
    <property type="entry name" value="MoCoBD_1"/>
    <property type="match status" value="1"/>
</dbReference>
<dbReference type="InterPro" id="IPR052516">
    <property type="entry name" value="N-heterocyclic_Hydroxylase"/>
</dbReference>
<evidence type="ECO:0000313" key="3">
    <source>
        <dbReference type="EMBL" id="TSB03909.1"/>
    </source>
</evidence>
<dbReference type="OrthoDB" id="9767994at2"/>
<comment type="caution">
    <text evidence="3">The sequence shown here is derived from an EMBL/GenBank/DDBJ whole genome shotgun (WGS) entry which is preliminary data.</text>
</comment>
<gene>
    <name evidence="3" type="ORF">FOM92_00215</name>
</gene>
<evidence type="ECO:0000256" key="1">
    <source>
        <dbReference type="SAM" id="Phobius"/>
    </source>
</evidence>
<evidence type="ECO:0000259" key="2">
    <source>
        <dbReference type="SMART" id="SM01008"/>
    </source>
</evidence>
<keyword evidence="4" id="KW-1185">Reference proteome</keyword>
<dbReference type="PIRSF" id="PIRSF036389">
    <property type="entry name" value="IOR_B"/>
    <property type="match status" value="1"/>
</dbReference>
<organism evidence="3 4">
    <name type="scientific">Sphingorhabdus contaminans</name>
    <dbReference type="NCBI Taxonomy" id="1343899"/>
    <lineage>
        <taxon>Bacteria</taxon>
        <taxon>Pseudomonadati</taxon>
        <taxon>Pseudomonadota</taxon>
        <taxon>Alphaproteobacteria</taxon>
        <taxon>Sphingomonadales</taxon>
        <taxon>Sphingomonadaceae</taxon>
        <taxon>Sphingorhabdus</taxon>
    </lineage>
</organism>
<dbReference type="Pfam" id="PF20256">
    <property type="entry name" value="MoCoBD_2"/>
    <property type="match status" value="1"/>
</dbReference>
<dbReference type="PANTHER" id="PTHR47495">
    <property type="entry name" value="ALDEHYDE DEHYDROGENASE"/>
    <property type="match status" value="1"/>
</dbReference>
<reference evidence="3 4" key="1">
    <citation type="submission" date="2019-07" db="EMBL/GenBank/DDBJ databases">
        <authorList>
            <person name="Park M."/>
        </authorList>
    </citation>
    <scope>NUCLEOTIDE SEQUENCE [LARGE SCALE GENOMIC DNA]</scope>
    <source>
        <strain evidence="3 4">KCTC32445</strain>
    </source>
</reference>
<dbReference type="Proteomes" id="UP000320160">
    <property type="component" value="Unassembled WGS sequence"/>
</dbReference>
<accession>A0A553WGT2</accession>
<keyword evidence="1" id="KW-1133">Transmembrane helix</keyword>
<dbReference type="RefSeq" id="WP_143774766.1">
    <property type="nucleotide sequence ID" value="NZ_VKKU01000001.1"/>
</dbReference>